<evidence type="ECO:0000313" key="2">
    <source>
        <dbReference type="Proteomes" id="UP000202558"/>
    </source>
</evidence>
<dbReference type="Proteomes" id="UP000202558">
    <property type="component" value="Segment"/>
</dbReference>
<sequence length="70" mass="8203">MSSTQENLDRLFFSLEAMSDQLCDVQEKCNMWNQITASGRKECTQSKKEFYSNMIRWVSDSIVVNDPHHN</sequence>
<organism evidence="1 2">
    <name type="scientific">Megavirus chiliensis</name>
    <dbReference type="NCBI Taxonomy" id="1094892"/>
    <lineage>
        <taxon>Viruses</taxon>
        <taxon>Varidnaviria</taxon>
        <taxon>Bamfordvirae</taxon>
        <taxon>Nucleocytoviricota</taxon>
        <taxon>Megaviricetes</taxon>
        <taxon>Imitervirales</taxon>
        <taxon>Mimiviridae</taxon>
        <taxon>Megamimivirinae</taxon>
        <taxon>Megavirus</taxon>
        <taxon>Megavirus chilense</taxon>
    </lineage>
</organism>
<keyword evidence="2" id="KW-1185">Reference proteome</keyword>
<accession>G5CT38</accession>
<name>G5CT38_9VIRU</name>
<dbReference type="KEGG" id="vg:11256859"/>
<reference evidence="1 2" key="1">
    <citation type="journal article" date="2011" name="Proc. Natl. Acad. Sci. U.S.A.">
        <title>Distant Mimivirus relative with a larger genome highlights the fundamental features of Megaviridae.</title>
        <authorList>
            <person name="Arslan D."/>
            <person name="Legendre M."/>
            <person name="Seltzer V."/>
            <person name="Abergel C."/>
            <person name="Claverie J.M."/>
        </authorList>
    </citation>
    <scope>NUCLEOTIDE SEQUENCE [LARGE SCALE GENOMIC DNA]</scope>
    <source>
        <strain evidence="1">Claverie Las Cruses</strain>
    </source>
</reference>
<evidence type="ECO:0000313" key="1">
    <source>
        <dbReference type="EMBL" id="AEQ32699.1"/>
    </source>
</evidence>
<protein>
    <submittedName>
        <fullName evidence="1">Uncharacterized protein</fullName>
    </submittedName>
</protein>
<proteinExistence type="predicted"/>
<dbReference type="EMBL" id="JN258408">
    <property type="protein sequence ID" value="AEQ32699.1"/>
    <property type="molecule type" value="Genomic_DNA"/>
</dbReference>
<dbReference type="OrthoDB" id="40922at10239"/>
<gene>
    <name evidence="1" type="primary">mchi_1002</name>
</gene>